<dbReference type="GeneID" id="28249643"/>
<dbReference type="SUPFAM" id="SSF159888">
    <property type="entry name" value="YdhG-like"/>
    <property type="match status" value="1"/>
</dbReference>
<protein>
    <recommendedName>
        <fullName evidence="1">YdhG-like domain-containing protein</fullName>
    </recommendedName>
</protein>
<gene>
    <name evidence="2" type="ORF">K529_007385</name>
</gene>
<feature type="domain" description="YdhG-like" evidence="1">
    <location>
        <begin position="25"/>
        <end position="131"/>
    </location>
</feature>
<dbReference type="RefSeq" id="WP_005611279.1">
    <property type="nucleotide sequence ID" value="NZ_CP015230.1"/>
</dbReference>
<dbReference type="KEGG" id="rmb:K529_007385"/>
<reference evidence="2 3" key="1">
    <citation type="journal article" date="2016" name="ISME J.">
        <title>Global occurrence and heterogeneity of the Roseobacter-clade species Ruegeria mobilis.</title>
        <authorList>
            <person name="Sonnenschein E."/>
            <person name="Gram L."/>
        </authorList>
    </citation>
    <scope>NUCLEOTIDE SEQUENCE [LARGE SCALE GENOMIC DNA]</scope>
    <source>
        <strain evidence="2 3">F1926</strain>
    </source>
</reference>
<sequence>MTRSSPSFASDDIASAFAAFPEPERTGLLSLRSLIFETAAKTPAVGRLSEALKWGQPAYLTPETKSGSTIRLGIPKSGGFAIYTHCQTTLLTDFQILFPDDFQYEGNRALHFCAGDGLPLDKLEILVRNALTYHLKK</sequence>
<dbReference type="AlphaFoldDB" id="A0A1B1A1Y1"/>
<dbReference type="OrthoDB" id="328972at2"/>
<evidence type="ECO:0000313" key="2">
    <source>
        <dbReference type="EMBL" id="ANP40583.1"/>
    </source>
</evidence>
<name>A0A1B1A1Y1_9RHOB</name>
<dbReference type="Pfam" id="PF08818">
    <property type="entry name" value="DUF1801"/>
    <property type="match status" value="1"/>
</dbReference>
<dbReference type="EMBL" id="CP015230">
    <property type="protein sequence ID" value="ANP40583.1"/>
    <property type="molecule type" value="Genomic_DNA"/>
</dbReference>
<dbReference type="Proteomes" id="UP000013243">
    <property type="component" value="Chromosome"/>
</dbReference>
<organism evidence="2 3">
    <name type="scientific">Tritonibacter mobilis F1926</name>
    <dbReference type="NCBI Taxonomy" id="1265309"/>
    <lineage>
        <taxon>Bacteria</taxon>
        <taxon>Pseudomonadati</taxon>
        <taxon>Pseudomonadota</taxon>
        <taxon>Alphaproteobacteria</taxon>
        <taxon>Rhodobacterales</taxon>
        <taxon>Paracoccaceae</taxon>
        <taxon>Tritonibacter</taxon>
    </lineage>
</organism>
<proteinExistence type="predicted"/>
<dbReference type="InterPro" id="IPR014922">
    <property type="entry name" value="YdhG-like"/>
</dbReference>
<evidence type="ECO:0000313" key="3">
    <source>
        <dbReference type="Proteomes" id="UP000013243"/>
    </source>
</evidence>
<evidence type="ECO:0000259" key="1">
    <source>
        <dbReference type="Pfam" id="PF08818"/>
    </source>
</evidence>
<accession>A0A1B1A1Y1</accession>